<evidence type="ECO:0000256" key="2">
    <source>
        <dbReference type="ARBA" id="ARBA00004922"/>
    </source>
</evidence>
<feature type="transmembrane region" description="Helical" evidence="14">
    <location>
        <begin position="586"/>
        <end position="603"/>
    </location>
</feature>
<evidence type="ECO:0000256" key="7">
    <source>
        <dbReference type="ARBA" id="ARBA00022679"/>
    </source>
</evidence>
<evidence type="ECO:0000256" key="4">
    <source>
        <dbReference type="ARBA" id="ARBA00011967"/>
    </source>
</evidence>
<keyword evidence="6" id="KW-0328">Glycosyltransferase</keyword>
<reference evidence="15 16" key="1">
    <citation type="journal article" date="2019" name="PLoS ONE">
        <title>Genomic analyses reveal an absence of contemporary introgressive admixture between fin whales and blue whales, despite known hybrids.</title>
        <authorList>
            <person name="Westbury M.V."/>
            <person name="Petersen B."/>
            <person name="Lorenzen E.D."/>
        </authorList>
    </citation>
    <scope>NUCLEOTIDE SEQUENCE [LARGE SCALE GENOMIC DNA]</scope>
    <source>
        <strain evidence="15">FinWhale-01</strain>
    </source>
</reference>
<feature type="transmembrane region" description="Helical" evidence="14">
    <location>
        <begin position="664"/>
        <end position="681"/>
    </location>
</feature>
<organism evidence="15 16">
    <name type="scientific">Balaenoptera physalus</name>
    <name type="common">Fin whale</name>
    <name type="synonym">Balaena physalus</name>
    <dbReference type="NCBI Taxonomy" id="9770"/>
    <lineage>
        <taxon>Eukaryota</taxon>
        <taxon>Metazoa</taxon>
        <taxon>Chordata</taxon>
        <taxon>Craniata</taxon>
        <taxon>Vertebrata</taxon>
        <taxon>Euteleostomi</taxon>
        <taxon>Mammalia</taxon>
        <taxon>Eutheria</taxon>
        <taxon>Laurasiatheria</taxon>
        <taxon>Artiodactyla</taxon>
        <taxon>Whippomorpha</taxon>
        <taxon>Cetacea</taxon>
        <taxon>Mysticeti</taxon>
        <taxon>Balaenopteridae</taxon>
        <taxon>Balaenoptera</taxon>
    </lineage>
</organism>
<evidence type="ECO:0000256" key="3">
    <source>
        <dbReference type="ARBA" id="ARBA00010600"/>
    </source>
</evidence>
<feature type="transmembrane region" description="Helical" evidence="14">
    <location>
        <begin position="390"/>
        <end position="410"/>
    </location>
</feature>
<keyword evidence="7" id="KW-0808">Transferase</keyword>
<keyword evidence="10 14" id="KW-1133">Transmembrane helix</keyword>
<feature type="transmembrane region" description="Helical" evidence="14">
    <location>
        <begin position="545"/>
        <end position="566"/>
    </location>
</feature>
<comment type="subcellular location">
    <subcellularLocation>
        <location evidence="1">Endoplasmic reticulum membrane</location>
        <topology evidence="1">Multi-pass membrane protein</topology>
    </subcellularLocation>
</comment>
<sequence length="769" mass="88322">MICPKCGLVVVDQVIYVGSEWRTFSNDKTTKDPSQEDLTHSLRNTNRSKDDVLGFPMVMMPQFLRGTIYILLGSSDGKDCDHASLHNAKVVINDLDQEGQGVCGAGGIVDNLERAVILPMTISQPNFITNMRALAEEAEVMTFRFNVSPSLLQASEDTSGLYNIISTRITSFDVGRILLLEDGGYLSIEDMLPVLSLDSTTEIAMGGSILEDVEYVVEQQAAELQRPQIPRGLPLPAALTTQCALRNVIDRATVRSLRPVPSCAPISSPNVKLDFGDLRIPHIFSRTRFLAMRAGMAQLEGYYFSAALSCTFLVSCLLFSAFSRALREPYMDEIFHLPQAQRYCEGHFSLSQWDPMITTLPGLYLLSVGVVKPASWIFGWSEHVVCSIGMLRFVNLLFSVGNFYLLYLLLRKVQPRHKAASSIQRILSTLTLAVFPTLYFFNFLYYTEAGSMFFTLFAYLMCLYGNHKTSALLGFCGFMFRQTNIVWAIFCAGNVIAQKLTEAWKTELQKKKEERLPSIKGPFSEFRKILQFLLAYSMSFKNLSVLFLLTWPYILLMFLFCAFVVVNGGIVIGDRSSHEACLHFPQLFYFFSFTLFFSFPHLLSLKKIRSFLCLVWKRRIQFFVITLVSIFLVWKFTYAHKYLLADNRHYTFYVWKRVFQRYEIVKYLLVPVYIFAGWSITDSLKSKSIFWNLMFFICLFTVIVPQKLLEFRYFILPYVIYRLNIPLPPTSRLVCELGCYAVVNFLTFYIFLNKTFQWPNSQDIQRFMW</sequence>
<evidence type="ECO:0000256" key="11">
    <source>
        <dbReference type="ARBA" id="ARBA00023136"/>
    </source>
</evidence>
<dbReference type="EMBL" id="SGJD01002930">
    <property type="protein sequence ID" value="KAB0393929.1"/>
    <property type="molecule type" value="Genomic_DNA"/>
</dbReference>
<dbReference type="PANTHER" id="PTHR12989:SF10">
    <property type="entry name" value="DOL-P-GLC:GLC(2)MAN(9)GLCNAC(2)-PP-DOL ALPHA-1,2-GLUCOSYLTRANSFERASE-RELATED"/>
    <property type="match status" value="1"/>
</dbReference>
<evidence type="ECO:0000313" key="16">
    <source>
        <dbReference type="Proteomes" id="UP000437017"/>
    </source>
</evidence>
<protein>
    <recommendedName>
        <fullName evidence="5">Dol-P-Glc:Glc(2)Man(9)GlcNAc(2)-PP-Dol alpha-1,2-glucosyltransferase</fullName>
        <ecNumber evidence="4">2.4.1.256</ecNumber>
    </recommendedName>
</protein>
<feature type="transmembrane region" description="Helical" evidence="14">
    <location>
        <begin position="623"/>
        <end position="644"/>
    </location>
</feature>
<dbReference type="GO" id="GO:0006488">
    <property type="term" value="P:dolichol-linked oligosaccharide biosynthetic process"/>
    <property type="evidence" value="ECO:0007669"/>
    <property type="project" value="InterPro"/>
</dbReference>
<accession>A0A643C0X9</accession>
<comment type="similarity">
    <text evidence="3">Belongs to the ALG10 glucosyltransferase family.</text>
</comment>
<proteinExistence type="inferred from homology"/>
<evidence type="ECO:0000256" key="9">
    <source>
        <dbReference type="ARBA" id="ARBA00022824"/>
    </source>
</evidence>
<feature type="transmembrane region" description="Helical" evidence="14">
    <location>
        <begin position="422"/>
        <end position="439"/>
    </location>
</feature>
<comment type="pathway">
    <text evidence="2">Protein modification; protein glycosylation.</text>
</comment>
<evidence type="ECO:0000256" key="13">
    <source>
        <dbReference type="ARBA" id="ARBA00048064"/>
    </source>
</evidence>
<dbReference type="PANTHER" id="PTHR12989">
    <property type="entry name" value="ALPHA-1,2-GLUCOSYLTRANSFERASE ALG10"/>
    <property type="match status" value="1"/>
</dbReference>
<feature type="transmembrane region" description="Helical" evidence="14">
    <location>
        <begin position="357"/>
        <end position="378"/>
    </location>
</feature>
<feature type="transmembrane region" description="Helical" evidence="14">
    <location>
        <begin position="729"/>
        <end position="752"/>
    </location>
</feature>
<keyword evidence="11 14" id="KW-0472">Membrane</keyword>
<dbReference type="AlphaFoldDB" id="A0A643C0X9"/>
<name>A0A643C0X9_BALPH</name>
<dbReference type="InterPro" id="IPR016900">
    <property type="entry name" value="Alg10"/>
</dbReference>
<comment type="function">
    <text evidence="12">Dol-P-Glc:Glc(2)Man(9)GlcNAc(2)-PP-Dol alpha-1,2-glucosyltransferase that operates in the biosynthetic pathway of dolichol-linked oligosaccharides, the glycan precursors employed in protein asparagine (N)-glycosylation. The assembly of dolichol-linked oligosaccharides begins on the cytosolic side of the endoplasmic reticulum membrane and finishes in its lumen. The sequential addition of sugars to dolichol pyrophosphate produces dolichol-linked oligosaccharides containing fourteen sugars, including two GlcNAcs, nine mannoses and three glucoses. Once assembled, the oligosaccharide is transferred from the lipid to nascent proteins by oligosaccharyltransferases. In the lumen of the endoplasmic reticulum, adds the third and last glucose residue from dolichyl phosphate glucose (Dol-P-Glc) onto the lipid-linked oligosaccharide intermediate Glc(2)Man(9)GlcNAc(2)-PP-Dol to produce Glc(3)Man(9)GlcNAc(2)-PP-Dol.</text>
</comment>
<evidence type="ECO:0000256" key="8">
    <source>
        <dbReference type="ARBA" id="ARBA00022692"/>
    </source>
</evidence>
<feature type="transmembrane region" description="Helical" evidence="14">
    <location>
        <begin position="688"/>
        <end position="709"/>
    </location>
</feature>
<dbReference type="GO" id="GO:0005789">
    <property type="term" value="C:endoplasmic reticulum membrane"/>
    <property type="evidence" value="ECO:0007669"/>
    <property type="project" value="UniProtKB-SubCell"/>
</dbReference>
<keyword evidence="9" id="KW-0256">Endoplasmic reticulum</keyword>
<keyword evidence="16" id="KW-1185">Reference proteome</keyword>
<gene>
    <name evidence="15" type="ORF">E2I00_020206</name>
</gene>
<evidence type="ECO:0000256" key="6">
    <source>
        <dbReference type="ARBA" id="ARBA00022676"/>
    </source>
</evidence>
<dbReference type="GO" id="GO:0106073">
    <property type="term" value="F:dolichyl pyrophosphate Glc2Man9GlcNAc2 alpha-1,2-glucosyltransferase activity"/>
    <property type="evidence" value="ECO:0007669"/>
    <property type="project" value="UniProtKB-EC"/>
</dbReference>
<comment type="catalytic activity">
    <reaction evidence="13">
        <text>an alpha-D-Glc-(1-&gt;3)-alpha-D-Glc-(1-&gt;3)-alpha-D-Man-(1-&gt;2)-alpha-D-Man-(1-&gt;2)-alpha-D-Man-(1-&gt;3)-[alpha-D-Man-(1-&gt;2)-alpha-D-Man-(1-&gt;3)-[alpha-D-Man-(1-&gt;2)-alpha-D-Man-(1-&gt;6)]-alpha-D-Man-(1-&gt;6)]-beta-D-Man-(1-&gt;4)-beta-D-GlcNAc-(1-&gt;4)-alpha-D-GlcNAc-diphospho-di-trans,poly-cis-dolichol + a di-trans,poly-cis-dolichyl beta-D-glucosyl phosphate = a alpha-D-Glc-(1-&gt;2)-alpha-D-Glc-(1-&gt;3)-alpha-D-Glc-(1-&gt;3)-alpha-D-Man-(1-&gt;2)-alpha-D-Man-(1-&gt;2)-alpha-D-Man-(1-&gt;3)-[alpha-D-Man-(1-&gt;2)-alpha-D-Man-(1-&gt;3)-[alpha-D-Man-(1-&gt;2)-alpha-D-Man-(1-&gt;6)]-alpha-D-Man-(1-&gt;6)]-beta-D-Man-(1-&gt;4)-beta-D-GlcNAc-(1-&gt;4)-alpha-D-GlcNAc-diphospho-di-trans,poly-cis-dolichol + a di-trans,poly-cis-dolichyl phosphate + H(+)</text>
        <dbReference type="Rhea" id="RHEA:29543"/>
        <dbReference type="Rhea" id="RHEA-COMP:19498"/>
        <dbReference type="Rhea" id="RHEA-COMP:19502"/>
        <dbReference type="Rhea" id="RHEA-COMP:19512"/>
        <dbReference type="Rhea" id="RHEA-COMP:19522"/>
        <dbReference type="ChEBI" id="CHEBI:15378"/>
        <dbReference type="ChEBI" id="CHEBI:57525"/>
        <dbReference type="ChEBI" id="CHEBI:57683"/>
        <dbReference type="ChEBI" id="CHEBI:132522"/>
        <dbReference type="ChEBI" id="CHEBI:132523"/>
        <dbReference type="EC" id="2.4.1.256"/>
    </reaction>
    <physiologicalReaction direction="left-to-right" evidence="13">
        <dbReference type="Rhea" id="RHEA:29544"/>
    </physiologicalReaction>
</comment>
<comment type="caution">
    <text evidence="15">The sequence shown here is derived from an EMBL/GenBank/DDBJ whole genome shotgun (WGS) entry which is preliminary data.</text>
</comment>
<keyword evidence="8 14" id="KW-0812">Transmembrane</keyword>
<dbReference type="Proteomes" id="UP000437017">
    <property type="component" value="Unassembled WGS sequence"/>
</dbReference>
<evidence type="ECO:0000256" key="14">
    <source>
        <dbReference type="SAM" id="Phobius"/>
    </source>
</evidence>
<evidence type="ECO:0000256" key="5">
    <source>
        <dbReference type="ARBA" id="ARBA00018512"/>
    </source>
</evidence>
<dbReference type="EC" id="2.4.1.256" evidence="4"/>
<evidence type="ECO:0000256" key="12">
    <source>
        <dbReference type="ARBA" id="ARBA00044727"/>
    </source>
</evidence>
<evidence type="ECO:0000256" key="10">
    <source>
        <dbReference type="ARBA" id="ARBA00022989"/>
    </source>
</evidence>
<feature type="transmembrane region" description="Helical" evidence="14">
    <location>
        <begin position="302"/>
        <end position="322"/>
    </location>
</feature>
<dbReference type="OrthoDB" id="4769at2759"/>
<dbReference type="Pfam" id="PF04922">
    <property type="entry name" value="DIE2_ALG10"/>
    <property type="match status" value="1"/>
</dbReference>
<dbReference type="SUPFAM" id="SSF57783">
    <property type="entry name" value="Zinc beta-ribbon"/>
    <property type="match status" value="1"/>
</dbReference>
<evidence type="ECO:0000313" key="15">
    <source>
        <dbReference type="EMBL" id="KAB0393929.1"/>
    </source>
</evidence>
<evidence type="ECO:0000256" key="1">
    <source>
        <dbReference type="ARBA" id="ARBA00004477"/>
    </source>
</evidence>
<dbReference type="Gene3D" id="2.20.25.10">
    <property type="match status" value="1"/>
</dbReference>